<dbReference type="Gene3D" id="2.120.10.80">
    <property type="entry name" value="Kelch-type beta propeller"/>
    <property type="match status" value="2"/>
</dbReference>
<keyword evidence="2" id="KW-0472">Membrane</keyword>
<protein>
    <submittedName>
        <fullName evidence="4">Galactose oxidase kelch beta-propeller</fullName>
    </submittedName>
</protein>
<evidence type="ECO:0000256" key="1">
    <source>
        <dbReference type="SAM" id="MobiDB-lite"/>
    </source>
</evidence>
<feature type="transmembrane region" description="Helical" evidence="2">
    <location>
        <begin position="917"/>
        <end position="936"/>
    </location>
</feature>
<dbReference type="PANTHER" id="PTHR39470">
    <property type="entry name" value="CHROMOSOME 10, WHOLE GENOME SHOTGUN SEQUENCE"/>
    <property type="match status" value="1"/>
</dbReference>
<evidence type="ECO:0000256" key="2">
    <source>
        <dbReference type="SAM" id="Phobius"/>
    </source>
</evidence>
<accession>A0A364NBM7</accession>
<feature type="region of interest" description="Disordered" evidence="1">
    <location>
        <begin position="551"/>
        <end position="583"/>
    </location>
</feature>
<dbReference type="InterPro" id="IPR015915">
    <property type="entry name" value="Kelch-typ_b-propeller"/>
</dbReference>
<dbReference type="STRING" id="183478.A0A364NBM7"/>
<feature type="region of interest" description="Disordered" evidence="1">
    <location>
        <begin position="431"/>
        <end position="454"/>
    </location>
</feature>
<proteinExistence type="predicted"/>
<organism evidence="4 5">
    <name type="scientific">Stemphylium lycopersici</name>
    <name type="common">Tomato gray leaf spot disease fungus</name>
    <name type="synonym">Thyrospora lycopersici</name>
    <dbReference type="NCBI Taxonomy" id="183478"/>
    <lineage>
        <taxon>Eukaryota</taxon>
        <taxon>Fungi</taxon>
        <taxon>Dikarya</taxon>
        <taxon>Ascomycota</taxon>
        <taxon>Pezizomycotina</taxon>
        <taxon>Dothideomycetes</taxon>
        <taxon>Pleosporomycetidae</taxon>
        <taxon>Pleosporales</taxon>
        <taxon>Pleosporineae</taxon>
        <taxon>Pleosporaceae</taxon>
        <taxon>Stemphylium</taxon>
    </lineage>
</organism>
<feature type="transmembrane region" description="Helical" evidence="2">
    <location>
        <begin position="742"/>
        <end position="763"/>
    </location>
</feature>
<dbReference type="SUPFAM" id="SSF50965">
    <property type="entry name" value="Galactose oxidase, central domain"/>
    <property type="match status" value="1"/>
</dbReference>
<feature type="region of interest" description="Disordered" evidence="1">
    <location>
        <begin position="493"/>
        <end position="523"/>
    </location>
</feature>
<feature type="transmembrane region" description="Helical" evidence="2">
    <location>
        <begin position="458"/>
        <end position="483"/>
    </location>
</feature>
<keyword evidence="3" id="KW-0732">Signal</keyword>
<dbReference type="Gene3D" id="1.20.5.510">
    <property type="entry name" value="Single helix bin"/>
    <property type="match status" value="1"/>
</dbReference>
<name>A0A364NBM7_STELY</name>
<comment type="caution">
    <text evidence="4">The sequence shown here is derived from an EMBL/GenBank/DDBJ whole genome shotgun (WGS) entry which is preliminary data.</text>
</comment>
<feature type="chain" id="PRO_5016926586" evidence="3">
    <location>
        <begin position="21"/>
        <end position="1061"/>
    </location>
</feature>
<keyword evidence="2" id="KW-1133">Transmembrane helix</keyword>
<feature type="signal peptide" evidence="3">
    <location>
        <begin position="1"/>
        <end position="20"/>
    </location>
</feature>
<feature type="transmembrane region" description="Helical" evidence="2">
    <location>
        <begin position="878"/>
        <end position="897"/>
    </location>
</feature>
<dbReference type="AlphaFoldDB" id="A0A364NBM7"/>
<keyword evidence="2" id="KW-0812">Transmembrane</keyword>
<reference evidence="5" key="1">
    <citation type="submission" date="2018-05" db="EMBL/GenBank/DDBJ databases">
        <title>Draft genome sequence of Stemphylium lycopersici strain CIDEFI 213.</title>
        <authorList>
            <person name="Medina R."/>
            <person name="Franco M.E.E."/>
            <person name="Lucentini C.G."/>
            <person name="Saparrat M.C.N."/>
            <person name="Balatti P.A."/>
        </authorList>
    </citation>
    <scope>NUCLEOTIDE SEQUENCE [LARGE SCALE GENOMIC DNA]</scope>
    <source>
        <strain evidence="5">CIDEFI 213</strain>
    </source>
</reference>
<feature type="transmembrane region" description="Helical" evidence="2">
    <location>
        <begin position="846"/>
        <end position="866"/>
    </location>
</feature>
<feature type="compositionally biased region" description="Polar residues" evidence="1">
    <location>
        <begin position="631"/>
        <end position="645"/>
    </location>
</feature>
<feature type="transmembrane region" description="Helical" evidence="2">
    <location>
        <begin position="677"/>
        <end position="696"/>
    </location>
</feature>
<keyword evidence="5" id="KW-1185">Reference proteome</keyword>
<feature type="compositionally biased region" description="Polar residues" evidence="1">
    <location>
        <begin position="608"/>
        <end position="619"/>
    </location>
</feature>
<evidence type="ECO:0000313" key="4">
    <source>
        <dbReference type="EMBL" id="RAR14764.1"/>
    </source>
</evidence>
<feature type="transmembrane region" description="Helical" evidence="2">
    <location>
        <begin position="702"/>
        <end position="721"/>
    </location>
</feature>
<feature type="region of interest" description="Disordered" evidence="1">
    <location>
        <begin position="608"/>
        <end position="645"/>
    </location>
</feature>
<gene>
    <name evidence="4" type="ORF">DDE83_001796</name>
</gene>
<dbReference type="Proteomes" id="UP000249619">
    <property type="component" value="Unassembled WGS sequence"/>
</dbReference>
<sequence>MTYLQRGALVFLSILTLALSQQNDPIKQFCRRWGHATAQIDSRLYLDGGMVGSVPFSSNHTNTWLLSSDLNTSTADAGMPAQSANLSKPGNIPSVSGGYAWADDTNKCFYSFGGEYPEGVSPTDFSMWTYDVLLNQWNSTDTSGEKDIQRVSFGAGTQVEERGLGFYFGGWVSNQTTIDWEGPPMATNGLIQFDMSTGDLTNTTGPDDIGRAEGQLLYLPVSDSGVLIYFGGIEDPYRNGSFDAIIRIYDMASSKWYTQTASGEIPSSRRQFCADVTWPDDQSSFNIYLYGGFGFGENPAYDEVYILSIPSFTWIKVFPLDGSDSTPSEFGHGGCSANVINRAQMLVIGGWFPIYDKCDVPEGQGQHNMVLGYNGGDAKLWDKFQPKLDDYVVPSPIIAAIGGAPTGGATKTSPEQWGHPDLATYYTLKPTFPPRSATRPLPSATESLSSGDSEKTNVGAIAGGVVGGVVGLIVILCLILFCLHRRKKALKEKRTEDGGDFGNAHPPSLPLPPAELASTVPHEMSASDANKYVSIHNQANSIAMAQYPGYAQQHSHSASHDYNSPLSAQGPPSYGQAPPYTSPVEAPINQISSQGGQFHSDPNVVHNSPSTTWGTQTDYPQFATGHEGQYSYPTPTTPRQSPRDAIQQQVPIYCPQSSPEGRRPVQASHGRTAPKMFNIRSIILLAISYVVIPRLTFLPQNVHTLLIIFGPFLLPRMLDWINVARASSRSVPVRATPQRVQYALNLLFFSAVVCLALSFSRYAPENIFLKTQSHIRTETSVLFARLRHMRPLTDEDEALRTKFSWSVRNKLLYLAYGPDTLLNCVWCTTADGSDQQNYFLYSLPKIITPHIFQLAVLGLATSSLVGAEGSRFRTHATIAGLLLMVVEVWYMSTYDISLNKRAKFVQDLDSAHWRVRFLRYIAFALVDMGLAFVLWATSTNRWLAKPVSIAERIETTTRTAEDTFNKMRALALLTNSVNRDSALRGVREEYWTTEGQVTAEVVQDEVVTEQINAAISKLDFNALEGRVGEVADGILRGIDSLRAGQILSAGQMNQAPSSPAS</sequence>
<dbReference type="PANTHER" id="PTHR39470:SF1">
    <property type="entry name" value="CHORISMATE SYNTHASE PROTEIN"/>
    <property type="match status" value="1"/>
</dbReference>
<evidence type="ECO:0000256" key="3">
    <source>
        <dbReference type="SAM" id="SignalP"/>
    </source>
</evidence>
<evidence type="ECO:0000313" key="5">
    <source>
        <dbReference type="Proteomes" id="UP000249619"/>
    </source>
</evidence>
<dbReference type="InterPro" id="IPR011043">
    <property type="entry name" value="Gal_Oxase/kelch_b-propeller"/>
</dbReference>
<feature type="compositionally biased region" description="Polar residues" evidence="1">
    <location>
        <begin position="552"/>
        <end position="567"/>
    </location>
</feature>
<dbReference type="EMBL" id="QGDH01000018">
    <property type="protein sequence ID" value="RAR14764.1"/>
    <property type="molecule type" value="Genomic_DNA"/>
</dbReference>